<dbReference type="EMBL" id="MWWR01000003">
    <property type="protein sequence ID" value="OZG52592.1"/>
    <property type="molecule type" value="Genomic_DNA"/>
</dbReference>
<reference evidence="2 3" key="1">
    <citation type="journal article" date="2017" name="BMC Genomics">
        <title>Comparative genomic and phylogenomic analyses of the Bifidobacteriaceae family.</title>
        <authorList>
            <person name="Lugli G.A."/>
            <person name="Milani C."/>
            <person name="Turroni F."/>
            <person name="Duranti S."/>
            <person name="Mancabelli L."/>
            <person name="Mangifesta M."/>
            <person name="Ferrario C."/>
            <person name="Modesto M."/>
            <person name="Mattarelli P."/>
            <person name="Jiri K."/>
            <person name="van Sinderen D."/>
            <person name="Ventura M."/>
        </authorList>
    </citation>
    <scope>NUCLEOTIDE SEQUENCE [LARGE SCALE GENOMIC DNA]</scope>
    <source>
        <strain evidence="2 3">DSM 24742</strain>
    </source>
</reference>
<dbReference type="CDD" id="cd00371">
    <property type="entry name" value="HMA"/>
    <property type="match status" value="1"/>
</dbReference>
<dbReference type="InterPro" id="IPR036163">
    <property type="entry name" value="HMA_dom_sf"/>
</dbReference>
<dbReference type="SUPFAM" id="SSF55008">
    <property type="entry name" value="HMA, heavy metal-associated domain"/>
    <property type="match status" value="1"/>
</dbReference>
<proteinExistence type="predicted"/>
<dbReference type="AlphaFoldDB" id="A0A261F0E3"/>
<dbReference type="GO" id="GO:0046872">
    <property type="term" value="F:metal ion binding"/>
    <property type="evidence" value="ECO:0007669"/>
    <property type="project" value="InterPro"/>
</dbReference>
<keyword evidence="3" id="KW-1185">Reference proteome</keyword>
<feature type="domain" description="HMA" evidence="1">
    <location>
        <begin position="2"/>
        <end position="70"/>
    </location>
</feature>
<dbReference type="Pfam" id="PF00403">
    <property type="entry name" value="HMA"/>
    <property type="match status" value="1"/>
</dbReference>
<dbReference type="OrthoDB" id="8687281at2"/>
<organism evidence="2 3">
    <name type="scientific">Pseudoscardovia radai</name>
    <dbReference type="NCBI Taxonomy" id="987066"/>
    <lineage>
        <taxon>Bacteria</taxon>
        <taxon>Bacillati</taxon>
        <taxon>Actinomycetota</taxon>
        <taxon>Actinomycetes</taxon>
        <taxon>Bifidobacteriales</taxon>
        <taxon>Bifidobacteriaceae</taxon>
        <taxon>Pseudoscardovia</taxon>
    </lineage>
</organism>
<accession>A0A261F0E3</accession>
<evidence type="ECO:0000313" key="3">
    <source>
        <dbReference type="Proteomes" id="UP000216725"/>
    </source>
</evidence>
<sequence>MKTATLKLDTLTCPSCMLKIEAAARSVPGVDSDTVHVSFANSKVKFRFDDARTDAQTVAKAIETVGYPVLGTSVA</sequence>
<gene>
    <name evidence="2" type="ORF">PSRA_0324</name>
</gene>
<dbReference type="Proteomes" id="UP000216725">
    <property type="component" value="Unassembled WGS sequence"/>
</dbReference>
<dbReference type="PROSITE" id="PS50846">
    <property type="entry name" value="HMA_2"/>
    <property type="match status" value="1"/>
</dbReference>
<name>A0A261F0E3_9BIFI</name>
<evidence type="ECO:0000259" key="1">
    <source>
        <dbReference type="PROSITE" id="PS50846"/>
    </source>
</evidence>
<protein>
    <submittedName>
        <fullName evidence="2">Metal-binding protein</fullName>
    </submittedName>
</protein>
<evidence type="ECO:0000313" key="2">
    <source>
        <dbReference type="EMBL" id="OZG52592.1"/>
    </source>
</evidence>
<dbReference type="RefSeq" id="WP_094660124.1">
    <property type="nucleotide sequence ID" value="NZ_JBKZBO010000001.1"/>
</dbReference>
<comment type="caution">
    <text evidence="2">The sequence shown here is derived from an EMBL/GenBank/DDBJ whole genome shotgun (WGS) entry which is preliminary data.</text>
</comment>
<dbReference type="InterPro" id="IPR006121">
    <property type="entry name" value="HMA_dom"/>
</dbReference>
<dbReference type="Gene3D" id="3.30.70.100">
    <property type="match status" value="1"/>
</dbReference>